<proteinExistence type="predicted"/>
<name>A0A3G4ZKX4_9VIRU</name>
<organism evidence="1">
    <name type="scientific">Terrestrivirus sp</name>
    <dbReference type="NCBI Taxonomy" id="2487775"/>
    <lineage>
        <taxon>Viruses</taxon>
        <taxon>Varidnaviria</taxon>
        <taxon>Bamfordvirae</taxon>
        <taxon>Nucleocytoviricota</taxon>
        <taxon>Megaviricetes</taxon>
        <taxon>Imitervirales</taxon>
        <taxon>Mimiviridae</taxon>
        <taxon>Klosneuvirinae</taxon>
    </lineage>
</organism>
<dbReference type="EMBL" id="MK071979">
    <property type="protein sequence ID" value="AYV75485.1"/>
    <property type="molecule type" value="Genomic_DNA"/>
</dbReference>
<evidence type="ECO:0000313" key="1">
    <source>
        <dbReference type="EMBL" id="AYV75485.1"/>
    </source>
</evidence>
<gene>
    <name evidence="1" type="ORF">Terrestrivirus1_359</name>
</gene>
<accession>A0A3G4ZKX4</accession>
<sequence length="41" mass="4726">MEIVSLTPPIILCGYQNMENIMKINKSLLAMMLMLNDKQNK</sequence>
<protein>
    <submittedName>
        <fullName evidence="1">Uncharacterized protein</fullName>
    </submittedName>
</protein>
<reference evidence="1" key="1">
    <citation type="submission" date="2018-10" db="EMBL/GenBank/DDBJ databases">
        <title>Hidden diversity of soil giant viruses.</title>
        <authorList>
            <person name="Schulz F."/>
            <person name="Alteio L."/>
            <person name="Goudeau D."/>
            <person name="Ryan E.M."/>
            <person name="Malmstrom R.R."/>
            <person name="Blanchard J."/>
            <person name="Woyke T."/>
        </authorList>
    </citation>
    <scope>NUCLEOTIDE SEQUENCE</scope>
    <source>
        <strain evidence="1">TEV1</strain>
    </source>
</reference>